<name>A0A2X3UGH9_STRTR</name>
<dbReference type="GO" id="GO:0009636">
    <property type="term" value="P:response to toxic substance"/>
    <property type="evidence" value="ECO:0007669"/>
    <property type="project" value="InterPro"/>
</dbReference>
<sequence>MLHKENPDYNRGQFGFYSLNDLVPQDHLLRQIEEAIDFSFIYDIVADSYSDDTGRPSLDPVLLIKIPILQCLFGIRSMRQTIKEIEVNTAYRWFLGLRLDDKVPHFTTYGKNYVRRFQDRQVIEGIFTHILGLCVNAGFIDPTEIFIDGTHIKAAANNRKFINREVEKQAKFMSEQLEIEINRDREKHAKKPLGPAKEEGPVAKKISTTDPESGWFHKGDHKEVFAYTAQAACDKYGWALAYSVEAGNVHDSQAFPALFAKLQPFQPSFLIADSGYKTPSIAHFLLEQEITPVFPYTRPKGKKGKLRSKDFVYDEYYDCYICPENQVLTYRTTIREGYREYKSDPAICASCPLLSICTESKNKQKVVTRHIWKEALETCEEIRHRKGMKELYQKRKETIERLFGTAKEYHNLRYTREKGKSKMQDKVGLTLACLNLKKLVKMRAGKPFYIVQIATILAKRLTIRPINRKRQTSVEMFVFILKRITHQIWCVIRFYGIMKANMRRSLSMIGDNIKSLRRTHDLTQPEFAKMVGISRNSLSRYENGTSKVSTELIDCICQKFNVSYVDIVGEDKMLTPVEDYQLTLKIEIIKERGAAILSKLYRYQDSQDIAFDDESNPWILMSDDLAELINTKIYLVDTFDEIERYNGYLDGIERMLDMVHHRVLA</sequence>
<dbReference type="InterPro" id="IPR025668">
    <property type="entry name" value="Tnp_DDE_dom"/>
</dbReference>
<dbReference type="GO" id="GO:0015643">
    <property type="term" value="F:toxic substance binding"/>
    <property type="evidence" value="ECO:0007669"/>
    <property type="project" value="InterPro"/>
</dbReference>
<dbReference type="Gene3D" id="1.10.260.40">
    <property type="entry name" value="lambda repressor-like DNA-binding domains"/>
    <property type="match status" value="1"/>
</dbReference>
<dbReference type="InterPro" id="IPR015090">
    <property type="entry name" value="Epsilon_PezA_dom"/>
</dbReference>
<organism evidence="3 4">
    <name type="scientific">Streptococcus thermophilus</name>
    <dbReference type="NCBI Taxonomy" id="1308"/>
    <lineage>
        <taxon>Bacteria</taxon>
        <taxon>Bacillati</taxon>
        <taxon>Bacillota</taxon>
        <taxon>Bacilli</taxon>
        <taxon>Lactobacillales</taxon>
        <taxon>Streptococcaceae</taxon>
        <taxon>Streptococcus</taxon>
    </lineage>
</organism>
<dbReference type="Pfam" id="PF01381">
    <property type="entry name" value="HTH_3"/>
    <property type="match status" value="1"/>
</dbReference>
<dbReference type="Pfam" id="PF05598">
    <property type="entry name" value="DUF772"/>
    <property type="match status" value="1"/>
</dbReference>
<dbReference type="CDD" id="cd00093">
    <property type="entry name" value="HTH_XRE"/>
    <property type="match status" value="1"/>
</dbReference>
<protein>
    <submittedName>
        <fullName evidence="3">Phage-associated cell wall hydrolase</fullName>
    </submittedName>
</protein>
<dbReference type="InterPro" id="IPR001387">
    <property type="entry name" value="Cro/C1-type_HTH"/>
</dbReference>
<keyword evidence="3" id="KW-0378">Hydrolase</keyword>
<evidence type="ECO:0000313" key="3">
    <source>
        <dbReference type="EMBL" id="SQF24045.1"/>
    </source>
</evidence>
<dbReference type="GO" id="GO:0016787">
    <property type="term" value="F:hydrolase activity"/>
    <property type="evidence" value="ECO:0007669"/>
    <property type="project" value="UniProtKB-KW"/>
</dbReference>
<dbReference type="PROSITE" id="PS50943">
    <property type="entry name" value="HTH_CROC1"/>
    <property type="match status" value="1"/>
</dbReference>
<reference evidence="3 4" key="1">
    <citation type="submission" date="2018-06" db="EMBL/GenBank/DDBJ databases">
        <authorList>
            <consortium name="Pathogen Informatics"/>
            <person name="Doyle S."/>
        </authorList>
    </citation>
    <scope>NUCLEOTIDE SEQUENCE [LARGE SCALE GENOMIC DNA]</scope>
    <source>
        <strain evidence="3 4">NCTC12958</strain>
    </source>
</reference>
<dbReference type="Gene3D" id="1.10.8.130">
    <property type="match status" value="1"/>
</dbReference>
<dbReference type="SUPFAM" id="SSF47413">
    <property type="entry name" value="lambda repressor-like DNA-binding domains"/>
    <property type="match status" value="1"/>
</dbReference>
<dbReference type="NCBIfam" id="NF041575">
    <property type="entry name" value="antitoxPezA_Strep"/>
    <property type="match status" value="1"/>
</dbReference>
<evidence type="ECO:0000313" key="4">
    <source>
        <dbReference type="Proteomes" id="UP000249634"/>
    </source>
</evidence>
<accession>A0A2X3UGH9</accession>
<gene>
    <name evidence="3" type="primary">pezA</name>
    <name evidence="3" type="ORF">NCTC12958_00215</name>
</gene>
<dbReference type="GO" id="GO:0003677">
    <property type="term" value="F:DNA binding"/>
    <property type="evidence" value="ECO:0007669"/>
    <property type="project" value="InterPro"/>
</dbReference>
<dbReference type="Pfam" id="PF08998">
    <property type="entry name" value="Epsilon_antitox"/>
    <property type="match status" value="1"/>
</dbReference>
<dbReference type="InterPro" id="IPR047629">
    <property type="entry name" value="IS1182_transpos"/>
</dbReference>
<feature type="region of interest" description="Disordered" evidence="2">
    <location>
        <begin position="188"/>
        <end position="210"/>
    </location>
</feature>
<evidence type="ECO:0000256" key="1">
    <source>
        <dbReference type="ARBA" id="ARBA00022649"/>
    </source>
</evidence>
<dbReference type="InterPro" id="IPR035569">
    <property type="entry name" value="Antitoxin_epsilon/PezA_dom_sf"/>
</dbReference>
<dbReference type="InterPro" id="IPR010982">
    <property type="entry name" value="Lambda_DNA-bd_dom_sf"/>
</dbReference>
<evidence type="ECO:0000256" key="2">
    <source>
        <dbReference type="SAM" id="MobiDB-lite"/>
    </source>
</evidence>
<dbReference type="EMBL" id="LS483339">
    <property type="protein sequence ID" value="SQF24045.1"/>
    <property type="molecule type" value="Genomic_DNA"/>
</dbReference>
<dbReference type="GO" id="GO:0031342">
    <property type="term" value="P:negative regulation of cell killing"/>
    <property type="evidence" value="ECO:0007669"/>
    <property type="project" value="InterPro"/>
</dbReference>
<dbReference type="NCBIfam" id="NF033551">
    <property type="entry name" value="transpos_IS1182"/>
    <property type="match status" value="1"/>
</dbReference>
<dbReference type="PANTHER" id="PTHR33408">
    <property type="entry name" value="TRANSPOSASE"/>
    <property type="match status" value="1"/>
</dbReference>
<dbReference type="Proteomes" id="UP000249634">
    <property type="component" value="Chromosome 1"/>
</dbReference>
<dbReference type="InterPro" id="IPR048181">
    <property type="entry name" value="PezA"/>
</dbReference>
<proteinExistence type="predicted"/>
<dbReference type="SMART" id="SM00530">
    <property type="entry name" value="HTH_XRE"/>
    <property type="match status" value="1"/>
</dbReference>
<keyword evidence="1" id="KW-1277">Toxin-antitoxin system</keyword>
<dbReference type="InterPro" id="IPR008490">
    <property type="entry name" value="Transposase_InsH_N"/>
</dbReference>
<dbReference type="Pfam" id="PF13751">
    <property type="entry name" value="DDE_Tnp_1_6"/>
    <property type="match status" value="1"/>
</dbReference>
<dbReference type="PANTHER" id="PTHR33408:SF2">
    <property type="entry name" value="TRANSPOSASE DDE DOMAIN-CONTAINING PROTEIN"/>
    <property type="match status" value="1"/>
</dbReference>
<dbReference type="AlphaFoldDB" id="A0A2X3UGH9"/>